<proteinExistence type="inferred from homology"/>
<dbReference type="UniPathway" id="UPA00219"/>
<dbReference type="SUPFAM" id="SSF53756">
    <property type="entry name" value="UDP-Glycosyltransferase/glycogen phosphorylase"/>
    <property type="match status" value="1"/>
</dbReference>
<organism evidence="13 14">
    <name type="scientific">Frankia torreyi</name>
    <dbReference type="NCBI Taxonomy" id="1856"/>
    <lineage>
        <taxon>Bacteria</taxon>
        <taxon>Bacillati</taxon>
        <taxon>Actinomycetota</taxon>
        <taxon>Actinomycetes</taxon>
        <taxon>Frankiales</taxon>
        <taxon>Frankiaceae</taxon>
        <taxon>Frankia</taxon>
    </lineage>
</organism>
<dbReference type="PANTHER" id="PTHR21015">
    <property type="entry name" value="UDP-N-ACETYLGLUCOSAMINE--N-ACETYLMURAMYL-(PENTAPEPTIDE) PYROPHOSPHORYL-UNDECAPRENOL N-ACETYLGLUCOSAMINE TRANSFERASE 1"/>
    <property type="match status" value="1"/>
</dbReference>
<evidence type="ECO:0000256" key="9">
    <source>
        <dbReference type="ARBA" id="ARBA00023316"/>
    </source>
</evidence>
<comment type="similarity">
    <text evidence="10">Belongs to the glycosyltransferase 28 family. MurG subfamily.</text>
</comment>
<comment type="caution">
    <text evidence="10">Lacks conserved residue(s) required for the propagation of feature annotation.</text>
</comment>
<keyword evidence="5 10" id="KW-0133">Cell shape</keyword>
<evidence type="ECO:0000256" key="10">
    <source>
        <dbReference type="HAMAP-Rule" id="MF_00033"/>
    </source>
</evidence>
<gene>
    <name evidence="10" type="primary">murG</name>
    <name evidence="13" type="ORF">FF36_00831</name>
</gene>
<evidence type="ECO:0000313" key="13">
    <source>
        <dbReference type="EMBL" id="KJE24824.1"/>
    </source>
</evidence>
<dbReference type="GO" id="GO:0051991">
    <property type="term" value="F:UDP-N-acetyl-D-glucosamine:N-acetylmuramoyl-L-alanyl-D-glutamyl-meso-2,6-diaminopimelyl-D-alanyl-D-alanine-diphosphoundecaprenol 4-beta-N-acetylglucosaminlytransferase activity"/>
    <property type="evidence" value="ECO:0007669"/>
    <property type="project" value="RHEA"/>
</dbReference>
<reference evidence="13 14" key="2">
    <citation type="journal article" date="2016" name="Genome Announc.">
        <title>Permanent Draft Genome Sequences for Two Variants of Frankia sp. Strain CpI1, the First Frankia Strain Isolated from Root Nodules of Comptonia peregrina.</title>
        <authorList>
            <person name="Oshone R."/>
            <person name="Hurst S.G.IV."/>
            <person name="Abebe-Akele F."/>
            <person name="Simpson S."/>
            <person name="Morris K."/>
            <person name="Thomas W.K."/>
            <person name="Tisa L.S."/>
        </authorList>
    </citation>
    <scope>NUCLEOTIDE SEQUENCE [LARGE SCALE GENOMIC DNA]</scope>
    <source>
        <strain evidence="14">CpI1-S</strain>
    </source>
</reference>
<feature type="binding site" evidence="10">
    <location>
        <position position="198"/>
    </location>
    <ligand>
        <name>UDP-N-acetyl-alpha-D-glucosamine</name>
        <dbReference type="ChEBI" id="CHEBI:57705"/>
    </ligand>
</feature>
<dbReference type="RefSeq" id="WP_044883605.1">
    <property type="nucleotide sequence ID" value="NZ_JYFN01000004.1"/>
</dbReference>
<reference evidence="14" key="1">
    <citation type="submission" date="2015-02" db="EMBL/GenBank/DDBJ databases">
        <title>Draft Genome of Frankia sp. CpI1-S.</title>
        <authorList>
            <person name="Oshone R.T."/>
            <person name="Ngom M."/>
            <person name="Ghodhbane-Gtari F."/>
            <person name="Gtari M."/>
            <person name="Morris K."/>
            <person name="Thomas K."/>
            <person name="Sen A."/>
            <person name="Tisa L.S."/>
        </authorList>
    </citation>
    <scope>NUCLEOTIDE SEQUENCE [LARGE SCALE GENOMIC DNA]</scope>
    <source>
        <strain evidence="14">CpI1-S</strain>
    </source>
</reference>
<keyword evidence="3 10" id="KW-0328">Glycosyltransferase</keyword>
<evidence type="ECO:0000259" key="11">
    <source>
        <dbReference type="Pfam" id="PF03033"/>
    </source>
</evidence>
<evidence type="ECO:0000256" key="3">
    <source>
        <dbReference type="ARBA" id="ARBA00022676"/>
    </source>
</evidence>
<evidence type="ECO:0000256" key="6">
    <source>
        <dbReference type="ARBA" id="ARBA00022984"/>
    </source>
</evidence>
<comment type="catalytic activity">
    <reaction evidence="10">
        <text>di-trans,octa-cis-undecaprenyl diphospho-N-acetyl-alpha-D-muramoyl-L-alanyl-D-glutamyl-meso-2,6-diaminopimeloyl-D-alanyl-D-alanine + UDP-N-acetyl-alpha-D-glucosamine = di-trans,octa-cis-undecaprenyl diphospho-[N-acetyl-alpha-D-glucosaminyl-(1-&gt;4)]-N-acetyl-alpha-D-muramoyl-L-alanyl-D-glutamyl-meso-2,6-diaminopimeloyl-D-alanyl-D-alanine + UDP + H(+)</text>
        <dbReference type="Rhea" id="RHEA:31227"/>
        <dbReference type="ChEBI" id="CHEBI:15378"/>
        <dbReference type="ChEBI" id="CHEBI:57705"/>
        <dbReference type="ChEBI" id="CHEBI:58223"/>
        <dbReference type="ChEBI" id="CHEBI:61387"/>
        <dbReference type="ChEBI" id="CHEBI:61388"/>
        <dbReference type="EC" id="2.4.1.227"/>
    </reaction>
</comment>
<keyword evidence="14" id="KW-1185">Reference proteome</keyword>
<feature type="binding site" evidence="10">
    <location>
        <position position="163"/>
    </location>
    <ligand>
        <name>UDP-N-acetyl-alpha-D-glucosamine</name>
        <dbReference type="ChEBI" id="CHEBI:57705"/>
    </ligand>
</feature>
<dbReference type="PANTHER" id="PTHR21015:SF22">
    <property type="entry name" value="GLYCOSYLTRANSFERASE"/>
    <property type="match status" value="1"/>
</dbReference>
<feature type="domain" description="Glycosyltransferase family 28 N-terminal" evidence="11">
    <location>
        <begin position="5"/>
        <end position="140"/>
    </location>
</feature>
<dbReference type="Gene3D" id="3.40.50.2000">
    <property type="entry name" value="Glycogen Phosphorylase B"/>
    <property type="match status" value="2"/>
</dbReference>
<keyword evidence="1 10" id="KW-1003">Cell membrane</keyword>
<comment type="function">
    <text evidence="10">Cell wall formation. Catalyzes the transfer of a GlcNAc subunit on undecaprenyl-pyrophosphoryl-MurNAc-pentapeptide (lipid intermediate I) to form undecaprenyl-pyrophosphoryl-MurNAc-(pentapeptide)GlcNAc (lipid intermediate II).</text>
</comment>
<keyword evidence="2 10" id="KW-0132">Cell division</keyword>
<dbReference type="HAMAP" id="MF_00033">
    <property type="entry name" value="MurG"/>
    <property type="match status" value="1"/>
</dbReference>
<dbReference type="OrthoDB" id="9808936at2"/>
<dbReference type="Pfam" id="PF04101">
    <property type="entry name" value="Glyco_tran_28_C"/>
    <property type="match status" value="1"/>
</dbReference>
<evidence type="ECO:0000256" key="1">
    <source>
        <dbReference type="ARBA" id="ARBA00022475"/>
    </source>
</evidence>
<name>A0A0D8BLF8_9ACTN</name>
<feature type="binding site" evidence="10">
    <location>
        <begin position="12"/>
        <end position="14"/>
    </location>
    <ligand>
        <name>UDP-N-acetyl-alpha-D-glucosamine</name>
        <dbReference type="ChEBI" id="CHEBI:57705"/>
    </ligand>
</feature>
<sequence length="376" mass="39085">MLRSVVLAGGGTAGHVEPALAVADALRAAEPRARLTLLGTATGLEARLVPARGYELATVPKVPMPRRPTPALLKLPVRLVDAVRQAGATLDRVRADVVIGFGGYVSVPAYLAARRRGIPIVVHEANPLPGMANRLGARFTPFVATSYPSTPLRGATLTGIPLRAEILTLDRSPAAARAARARYGLDPHRPTLLVFGGSQGARSLNQVMTAAAHPLTTAGVQVLHAAGPKNFEEVAAALPHGLPAPYELRPYLDDIMSAYAAADMTLCRSGAMTCAELAAVGLPAAYVPLPHGNGEQRRNALPTVEAGGGLLVDDAELDADWLLANVLPVLTSAERLAKMSAACAGSGYPQAAAAIVAMVRDAAATRRRSRPRHAAS</sequence>
<dbReference type="InterPro" id="IPR006009">
    <property type="entry name" value="GlcNAc_MurG"/>
</dbReference>
<protein>
    <recommendedName>
        <fullName evidence="10">UDP-N-acetylglucosamine--N-acetylmuramyl-(pentapeptide) pyrophosphoryl-undecaprenol N-acetylglucosamine transferase</fullName>
        <ecNumber evidence="10">2.4.1.227</ecNumber>
    </recommendedName>
    <alternativeName>
        <fullName evidence="10">Undecaprenyl-PP-MurNAc-pentapeptide-UDPGlcNAc GlcNAc transferase</fullName>
    </alternativeName>
</protein>
<dbReference type="PATRIC" id="fig|1502723.3.peg.3404"/>
<keyword evidence="9 10" id="KW-0961">Cell wall biogenesis/degradation</keyword>
<dbReference type="CDD" id="cd03785">
    <property type="entry name" value="GT28_MurG"/>
    <property type="match status" value="1"/>
</dbReference>
<evidence type="ECO:0000313" key="14">
    <source>
        <dbReference type="Proteomes" id="UP000032545"/>
    </source>
</evidence>
<comment type="caution">
    <text evidence="13">The sequence shown here is derived from an EMBL/GenBank/DDBJ whole genome shotgun (WGS) entry which is preliminary data.</text>
</comment>
<evidence type="ECO:0000256" key="8">
    <source>
        <dbReference type="ARBA" id="ARBA00023306"/>
    </source>
</evidence>
<dbReference type="GO" id="GO:0071555">
    <property type="term" value="P:cell wall organization"/>
    <property type="evidence" value="ECO:0007669"/>
    <property type="project" value="UniProtKB-KW"/>
</dbReference>
<dbReference type="GO" id="GO:0009252">
    <property type="term" value="P:peptidoglycan biosynthetic process"/>
    <property type="evidence" value="ECO:0007669"/>
    <property type="project" value="UniProtKB-UniRule"/>
</dbReference>
<dbReference type="GO" id="GO:0005975">
    <property type="term" value="P:carbohydrate metabolic process"/>
    <property type="evidence" value="ECO:0007669"/>
    <property type="project" value="InterPro"/>
</dbReference>
<evidence type="ECO:0000256" key="7">
    <source>
        <dbReference type="ARBA" id="ARBA00023136"/>
    </source>
</evidence>
<dbReference type="AlphaFoldDB" id="A0A0D8BLF8"/>
<evidence type="ECO:0000256" key="2">
    <source>
        <dbReference type="ARBA" id="ARBA00022618"/>
    </source>
</evidence>
<evidence type="ECO:0000256" key="5">
    <source>
        <dbReference type="ARBA" id="ARBA00022960"/>
    </source>
</evidence>
<comment type="subcellular location">
    <subcellularLocation>
        <location evidence="10">Cell membrane</location>
        <topology evidence="10">Peripheral membrane protein</topology>
        <orientation evidence="10">Cytoplasmic side</orientation>
    </subcellularLocation>
</comment>
<keyword evidence="8 10" id="KW-0131">Cell cycle</keyword>
<keyword evidence="4 10" id="KW-0808">Transferase</keyword>
<dbReference type="GO" id="GO:0008360">
    <property type="term" value="P:regulation of cell shape"/>
    <property type="evidence" value="ECO:0007669"/>
    <property type="project" value="UniProtKB-KW"/>
</dbReference>
<dbReference type="NCBIfam" id="TIGR01133">
    <property type="entry name" value="murG"/>
    <property type="match status" value="1"/>
</dbReference>
<feature type="binding site" evidence="10">
    <location>
        <position position="126"/>
    </location>
    <ligand>
        <name>UDP-N-acetyl-alpha-D-glucosamine</name>
        <dbReference type="ChEBI" id="CHEBI:57705"/>
    </ligand>
</feature>
<keyword evidence="7 10" id="KW-0472">Membrane</keyword>
<dbReference type="GO" id="GO:0005886">
    <property type="term" value="C:plasma membrane"/>
    <property type="evidence" value="ECO:0007669"/>
    <property type="project" value="UniProtKB-SubCell"/>
</dbReference>
<keyword evidence="6 10" id="KW-0573">Peptidoglycan synthesis</keyword>
<feature type="binding site" evidence="10">
    <location>
        <position position="296"/>
    </location>
    <ligand>
        <name>UDP-N-acetyl-alpha-D-glucosamine</name>
        <dbReference type="ChEBI" id="CHEBI:57705"/>
    </ligand>
</feature>
<feature type="domain" description="Glycosyl transferase family 28 C-terminal" evidence="12">
    <location>
        <begin position="191"/>
        <end position="352"/>
    </location>
</feature>
<dbReference type="EC" id="2.4.1.227" evidence="10"/>
<accession>A0A0D8BLF8</accession>
<dbReference type="InterPro" id="IPR007235">
    <property type="entry name" value="Glyco_trans_28_C"/>
</dbReference>
<evidence type="ECO:0000259" key="12">
    <source>
        <dbReference type="Pfam" id="PF04101"/>
    </source>
</evidence>
<dbReference type="GO" id="GO:0050511">
    <property type="term" value="F:undecaprenyldiphospho-muramoylpentapeptide beta-N-acetylglucosaminyltransferase activity"/>
    <property type="evidence" value="ECO:0007669"/>
    <property type="project" value="UniProtKB-UniRule"/>
</dbReference>
<comment type="pathway">
    <text evidence="10">Cell wall biogenesis; peptidoglycan biosynthesis.</text>
</comment>
<evidence type="ECO:0000256" key="4">
    <source>
        <dbReference type="ARBA" id="ARBA00022679"/>
    </source>
</evidence>
<dbReference type="EMBL" id="JYFN01000004">
    <property type="protein sequence ID" value="KJE24824.1"/>
    <property type="molecule type" value="Genomic_DNA"/>
</dbReference>
<dbReference type="Pfam" id="PF03033">
    <property type="entry name" value="Glyco_transf_28"/>
    <property type="match status" value="1"/>
</dbReference>
<dbReference type="GO" id="GO:0051301">
    <property type="term" value="P:cell division"/>
    <property type="evidence" value="ECO:0007669"/>
    <property type="project" value="UniProtKB-KW"/>
</dbReference>
<dbReference type="InterPro" id="IPR004276">
    <property type="entry name" value="GlycoTrans_28_N"/>
</dbReference>
<dbReference type="Proteomes" id="UP000032545">
    <property type="component" value="Unassembled WGS sequence"/>
</dbReference>